<dbReference type="RefSeq" id="WP_103873451.1">
    <property type="nucleotide sequence ID" value="NZ_FNUY01000006.1"/>
</dbReference>
<accession>A0A1H6AUS6</accession>
<evidence type="ECO:0000313" key="4">
    <source>
        <dbReference type="EMBL" id="SEG52413.1"/>
    </source>
</evidence>
<comment type="catalytic activity">
    <reaction evidence="3">
        <text>alpha-L-fucose = beta-L-fucose</text>
        <dbReference type="Rhea" id="RHEA:25580"/>
        <dbReference type="ChEBI" id="CHEBI:42548"/>
        <dbReference type="ChEBI" id="CHEBI:42589"/>
        <dbReference type="EC" id="5.1.3.29"/>
    </reaction>
</comment>
<dbReference type="PANTHER" id="PTHR31690:SF4">
    <property type="entry name" value="FUCOSE MUTAROTASE"/>
    <property type="match status" value="1"/>
</dbReference>
<evidence type="ECO:0000256" key="3">
    <source>
        <dbReference type="ARBA" id="ARBA00036324"/>
    </source>
</evidence>
<comment type="catalytic activity">
    <reaction evidence="1">
        <text>beta-D-ribopyranose = beta-D-ribofuranose</text>
        <dbReference type="Rhea" id="RHEA:25432"/>
        <dbReference type="ChEBI" id="CHEBI:27476"/>
        <dbReference type="ChEBI" id="CHEBI:47002"/>
        <dbReference type="EC" id="5.4.99.62"/>
    </reaction>
</comment>
<protein>
    <submittedName>
        <fullName evidence="4">L-fucose mutarotase</fullName>
    </submittedName>
</protein>
<dbReference type="OrthoDB" id="7947972at2"/>
<organism evidence="4 5">
    <name type="scientific">Bosea lathyri</name>
    <dbReference type="NCBI Taxonomy" id="1036778"/>
    <lineage>
        <taxon>Bacteria</taxon>
        <taxon>Pseudomonadati</taxon>
        <taxon>Pseudomonadota</taxon>
        <taxon>Alphaproteobacteria</taxon>
        <taxon>Hyphomicrobiales</taxon>
        <taxon>Boseaceae</taxon>
        <taxon>Bosea</taxon>
    </lineage>
</organism>
<dbReference type="InterPro" id="IPR023750">
    <property type="entry name" value="RbsD-like_sf"/>
</dbReference>
<sequence>MLKGIDPVLSADLLWLLAAMGHGDDLALVDANHPAETVARATTSGRLIRLPGLSMGRAARAILSLLPIDDFEPEPARRMQVVGDPQAIPAVQQEVQRELDHALGHPLPLVGIERFAFYDAAKAGFAVIQVGDPRPYGCFLFRKGVIAGEVVA</sequence>
<dbReference type="Pfam" id="PF05025">
    <property type="entry name" value="RbsD_FucU"/>
    <property type="match status" value="1"/>
</dbReference>
<dbReference type="SUPFAM" id="SSF102546">
    <property type="entry name" value="RbsD-like"/>
    <property type="match status" value="1"/>
</dbReference>
<dbReference type="PANTHER" id="PTHR31690">
    <property type="entry name" value="FUCOSE MUTAROTASE"/>
    <property type="match status" value="1"/>
</dbReference>
<reference evidence="4 5" key="1">
    <citation type="submission" date="2016-10" db="EMBL/GenBank/DDBJ databases">
        <authorList>
            <person name="de Groot N.N."/>
        </authorList>
    </citation>
    <scope>NUCLEOTIDE SEQUENCE [LARGE SCALE GENOMIC DNA]</scope>
    <source>
        <strain evidence="4 5">DSM 26656</strain>
    </source>
</reference>
<dbReference type="AlphaFoldDB" id="A0A1H6AUS6"/>
<dbReference type="InterPro" id="IPR050443">
    <property type="entry name" value="RbsD/FucU_mutarotase"/>
</dbReference>
<gene>
    <name evidence="4" type="ORF">SAMN04488115_106171</name>
</gene>
<keyword evidence="2" id="KW-0413">Isomerase</keyword>
<keyword evidence="5" id="KW-1185">Reference proteome</keyword>
<dbReference type="EMBL" id="FNUY01000006">
    <property type="protein sequence ID" value="SEG52413.1"/>
    <property type="molecule type" value="Genomic_DNA"/>
</dbReference>
<dbReference type="GO" id="GO:0042806">
    <property type="term" value="F:fucose binding"/>
    <property type="evidence" value="ECO:0007669"/>
    <property type="project" value="TreeGrafter"/>
</dbReference>
<dbReference type="GO" id="GO:0036373">
    <property type="term" value="F:L-fucose mutarotase activity"/>
    <property type="evidence" value="ECO:0007669"/>
    <property type="project" value="UniProtKB-EC"/>
</dbReference>
<evidence type="ECO:0000256" key="1">
    <source>
        <dbReference type="ARBA" id="ARBA00000223"/>
    </source>
</evidence>
<name>A0A1H6AUS6_9HYPH</name>
<proteinExistence type="predicted"/>
<dbReference type="Gene3D" id="3.40.1650.10">
    <property type="entry name" value="RbsD-like domain"/>
    <property type="match status" value="1"/>
</dbReference>
<evidence type="ECO:0000313" key="5">
    <source>
        <dbReference type="Proteomes" id="UP000236743"/>
    </source>
</evidence>
<dbReference type="InterPro" id="IPR007721">
    <property type="entry name" value="RbsD_FucU"/>
</dbReference>
<dbReference type="GO" id="GO:0062193">
    <property type="term" value="F:D-ribose pyranase activity"/>
    <property type="evidence" value="ECO:0007669"/>
    <property type="project" value="UniProtKB-EC"/>
</dbReference>
<dbReference type="Proteomes" id="UP000236743">
    <property type="component" value="Unassembled WGS sequence"/>
</dbReference>
<dbReference type="GO" id="GO:0006004">
    <property type="term" value="P:fucose metabolic process"/>
    <property type="evidence" value="ECO:0007669"/>
    <property type="project" value="TreeGrafter"/>
</dbReference>
<evidence type="ECO:0000256" key="2">
    <source>
        <dbReference type="ARBA" id="ARBA00023235"/>
    </source>
</evidence>